<dbReference type="CDD" id="cd00085">
    <property type="entry name" value="HNHc"/>
    <property type="match status" value="1"/>
</dbReference>
<sequence>HWFKHQNTDALENLKAGNRRRAKEYRERLAAVGGYDYLKLYPEIYQRDQGRCVYCGEIDNLCIDHLIPLLLGGNNEIDNLALACKKCNSGKSGKRIEDAGYQFANKSTEKQYKRLSSRDRHAPSRPKKEDIDKKEDKKEYAPDVFLTEAEYERLITDYRKSDVDGIIEDLNNALGNKYPVNKFKDHNKTIRNWLKIAKIKKREPETICPDCKKPYKGSCCQACGWSEGT</sequence>
<reference evidence="3" key="1">
    <citation type="journal article" date="2014" name="Front. Microbiol.">
        <title>High frequency of phylogenetically diverse reductive dehalogenase-homologous genes in deep subseafloor sedimentary metagenomes.</title>
        <authorList>
            <person name="Kawai M."/>
            <person name="Futagami T."/>
            <person name="Toyoda A."/>
            <person name="Takaki Y."/>
            <person name="Nishi S."/>
            <person name="Hori S."/>
            <person name="Arai W."/>
            <person name="Tsubouchi T."/>
            <person name="Morono Y."/>
            <person name="Uchiyama I."/>
            <person name="Ito T."/>
            <person name="Fujiyama A."/>
            <person name="Inagaki F."/>
            <person name="Takami H."/>
        </authorList>
    </citation>
    <scope>NUCLEOTIDE SEQUENCE</scope>
    <source>
        <strain evidence="3">Expedition CK06-06</strain>
    </source>
</reference>
<dbReference type="Pfam" id="PF14279">
    <property type="entry name" value="HNH_5"/>
    <property type="match status" value="1"/>
</dbReference>
<evidence type="ECO:0000259" key="2">
    <source>
        <dbReference type="SMART" id="SM00507"/>
    </source>
</evidence>
<dbReference type="AlphaFoldDB" id="X1T114"/>
<evidence type="ECO:0000313" key="3">
    <source>
        <dbReference type="EMBL" id="GAI98883.1"/>
    </source>
</evidence>
<dbReference type="InterPro" id="IPR003615">
    <property type="entry name" value="HNH_nuc"/>
</dbReference>
<dbReference type="PANTHER" id="PTHR33877">
    <property type="entry name" value="SLL1193 PROTEIN"/>
    <property type="match status" value="1"/>
</dbReference>
<comment type="caution">
    <text evidence="3">The sequence shown here is derived from an EMBL/GenBank/DDBJ whole genome shotgun (WGS) entry which is preliminary data.</text>
</comment>
<name>X1T114_9ZZZZ</name>
<dbReference type="SMART" id="SM00507">
    <property type="entry name" value="HNHc"/>
    <property type="match status" value="1"/>
</dbReference>
<organism evidence="3">
    <name type="scientific">marine sediment metagenome</name>
    <dbReference type="NCBI Taxonomy" id="412755"/>
    <lineage>
        <taxon>unclassified sequences</taxon>
        <taxon>metagenomes</taxon>
        <taxon>ecological metagenomes</taxon>
    </lineage>
</organism>
<gene>
    <name evidence="3" type="ORF">S12H4_41151</name>
</gene>
<dbReference type="Gene3D" id="1.10.30.50">
    <property type="match status" value="1"/>
</dbReference>
<accession>X1T114</accession>
<feature type="domain" description="HNH nuclease" evidence="2">
    <location>
        <begin position="39"/>
        <end position="89"/>
    </location>
</feature>
<feature type="region of interest" description="Disordered" evidence="1">
    <location>
        <begin position="112"/>
        <end position="136"/>
    </location>
</feature>
<protein>
    <recommendedName>
        <fullName evidence="2">HNH nuclease domain-containing protein</fullName>
    </recommendedName>
</protein>
<dbReference type="InterPro" id="IPR029471">
    <property type="entry name" value="HNH_5"/>
</dbReference>
<evidence type="ECO:0000256" key="1">
    <source>
        <dbReference type="SAM" id="MobiDB-lite"/>
    </source>
</evidence>
<feature type="non-terminal residue" evidence="3">
    <location>
        <position position="1"/>
    </location>
</feature>
<dbReference type="EMBL" id="BARW01025045">
    <property type="protein sequence ID" value="GAI98883.1"/>
    <property type="molecule type" value="Genomic_DNA"/>
</dbReference>
<dbReference type="PANTHER" id="PTHR33877:SF2">
    <property type="entry name" value="OS07G0170200 PROTEIN"/>
    <property type="match status" value="1"/>
</dbReference>
<proteinExistence type="predicted"/>
<dbReference type="InterPro" id="IPR052892">
    <property type="entry name" value="NA-targeting_endonuclease"/>
</dbReference>